<gene>
    <name evidence="3" type="ORF">ACETAC_01420</name>
</gene>
<dbReference type="RefSeq" id="WP_284680305.1">
    <property type="nucleotide sequence ID" value="NZ_CP060096.1"/>
</dbReference>
<dbReference type="KEGG" id="aaut:ACETAC_01420"/>
<evidence type="ECO:0000256" key="1">
    <source>
        <dbReference type="SAM" id="MobiDB-lite"/>
    </source>
</evidence>
<keyword evidence="4" id="KW-1185">Reference proteome</keyword>
<feature type="compositionally biased region" description="Polar residues" evidence="1">
    <location>
        <begin position="392"/>
        <end position="409"/>
    </location>
</feature>
<dbReference type="EMBL" id="CP060096">
    <property type="protein sequence ID" value="QSZ27603.1"/>
    <property type="molecule type" value="Genomic_DNA"/>
</dbReference>
<evidence type="ECO:0000313" key="4">
    <source>
        <dbReference type="Proteomes" id="UP000671913"/>
    </source>
</evidence>
<reference evidence="3" key="1">
    <citation type="submission" date="2020-08" db="EMBL/GenBank/DDBJ databases">
        <title>Genomic insights into the carbon and energy metabolism of the first obligate autotrophic acetogenic bacterium Aceticella autotrophica gen. nov., sp. nov.</title>
        <authorList>
            <person name="Toshchakov S.V."/>
            <person name="Elcheninov A.G."/>
            <person name="Kublanov I.V."/>
            <person name="Frolov E.N."/>
            <person name="Lebedinsky A.V."/>
        </authorList>
    </citation>
    <scope>NUCLEOTIDE SEQUENCE</scope>
    <source>
        <strain evidence="3">3443-3Ac</strain>
    </source>
</reference>
<evidence type="ECO:0000313" key="3">
    <source>
        <dbReference type="EMBL" id="QSZ27603.1"/>
    </source>
</evidence>
<keyword evidence="2" id="KW-0732">Signal</keyword>
<proteinExistence type="predicted"/>
<feature type="signal peptide" evidence="2">
    <location>
        <begin position="1"/>
        <end position="22"/>
    </location>
</feature>
<dbReference type="Proteomes" id="UP000671913">
    <property type="component" value="Chromosome"/>
</dbReference>
<accession>A0A975AWB4</accession>
<dbReference type="AlphaFoldDB" id="A0A975AWB4"/>
<organism evidence="3 4">
    <name type="scientific">Aceticella autotrophica</name>
    <dbReference type="NCBI Taxonomy" id="2755338"/>
    <lineage>
        <taxon>Bacteria</taxon>
        <taxon>Bacillati</taxon>
        <taxon>Bacillota</taxon>
        <taxon>Clostridia</taxon>
        <taxon>Thermoanaerobacterales</taxon>
        <taxon>Thermoanaerobacteraceae</taxon>
        <taxon>Aceticella</taxon>
    </lineage>
</organism>
<name>A0A975AWB4_9THEO</name>
<evidence type="ECO:0000256" key="2">
    <source>
        <dbReference type="SAM" id="SignalP"/>
    </source>
</evidence>
<sequence length="606" mass="67083">MKKRIFLLTVFVLMLLTNMSYADTLLNWTDPTGYPTPLHYSGREYTRSHYTEYYLSEGAGYQFIGSDYSPVFEPPFDILGKSAGGYTAYEAKENCDDRLGSIFDSLGVIYDNGYWIVSPAYWNSQGWNEIFKPTTPDSNSECIFDVPVTTGIDTSGISKGLYTINNPKCFINGPGFEAGGYDGNTGYHWKASGQNAPIQLTKSYASGLFKQSTTTEAKIYFNYLYNIAVTRLDDNGNGNWTAYVFNYTPYNAKDVHLRAYIVQDGEYTLAAETTTDIGPYAVGDGSGGFLQPAYRPHFGEGVSSAQEGLTEMIKWNFNARAAAGSSSYKILVTADISLDQNGNPTGEPLKTDAAYGGHSYPSGYFAPNGKSEVAPDTQYVRSGLNVSDGLSDNYIFSDQKQPPSSTPASNDIPIPPKDLAVTDVSVTDEGNNVANVKSTFKSTFNVGGYANITLYEVNTDLNYPPTVIKSDNIFLPPNGTVVKDWGDIGMGEDSYKLIVSIDYDYNGSGDWKNDSNWYPEQFAGNDGKMYTEATYTNNKAEGSFKGQFIRPTYITNSEIQSAYYPPVKYTETPIYKTETEDVYGWKKVPYIKEQAVDKKPRIRLIQ</sequence>
<protein>
    <submittedName>
        <fullName evidence="3">Uncharacterized protein</fullName>
    </submittedName>
</protein>
<feature type="chain" id="PRO_5037754427" evidence="2">
    <location>
        <begin position="23"/>
        <end position="606"/>
    </location>
</feature>
<feature type="region of interest" description="Disordered" evidence="1">
    <location>
        <begin position="392"/>
        <end position="416"/>
    </location>
</feature>